<name>A0A916BFH4_9PROT</name>
<dbReference type="Proteomes" id="UP000675882">
    <property type="component" value="Unassembled WGS sequence"/>
</dbReference>
<accession>A0A916BFH4</accession>
<organism evidence="1 2">
    <name type="scientific">Candidatus Nitrotoga fabula</name>
    <dbReference type="NCBI Taxonomy" id="2182327"/>
    <lineage>
        <taxon>Bacteria</taxon>
        <taxon>Pseudomonadati</taxon>
        <taxon>Pseudomonadota</taxon>
        <taxon>Betaproteobacteria</taxon>
        <taxon>Nitrosomonadales</taxon>
        <taxon>Gallionellaceae</taxon>
        <taxon>Candidatus Nitrotoga</taxon>
    </lineage>
</organism>
<keyword evidence="2" id="KW-1185">Reference proteome</keyword>
<dbReference type="AlphaFoldDB" id="A0A916BFH4"/>
<sequence>MFFGKMLLGKDESILLGVSFLGQDDQDW</sequence>
<gene>
    <name evidence="1" type="ORF">NTGZN8_160051</name>
</gene>
<evidence type="ECO:0000313" key="1">
    <source>
        <dbReference type="EMBL" id="CAE6703549.1"/>
    </source>
</evidence>
<evidence type="ECO:0000313" key="2">
    <source>
        <dbReference type="Proteomes" id="UP000675882"/>
    </source>
</evidence>
<comment type="caution">
    <text evidence="1">The sequence shown here is derived from an EMBL/GenBank/DDBJ whole genome shotgun (WGS) entry which is preliminary data.</text>
</comment>
<protein>
    <submittedName>
        <fullName evidence="1">Uncharacterized protein</fullName>
    </submittedName>
</protein>
<proteinExistence type="predicted"/>
<dbReference type="EMBL" id="CAJNBL010000008">
    <property type="protein sequence ID" value="CAE6703549.1"/>
    <property type="molecule type" value="Genomic_DNA"/>
</dbReference>
<reference evidence="1" key="1">
    <citation type="submission" date="2021-02" db="EMBL/GenBank/DDBJ databases">
        <authorList>
            <person name="Han P."/>
        </authorList>
    </citation>
    <scope>NUCLEOTIDE SEQUENCE</scope>
    <source>
        <strain evidence="1">Candidatus Nitrotoga sp. ZN8</strain>
    </source>
</reference>